<proteinExistence type="predicted"/>
<gene>
    <name evidence="2" type="ORF">RSOL_423220</name>
</gene>
<evidence type="ECO:0000313" key="2">
    <source>
        <dbReference type="EMBL" id="EUC62547.1"/>
    </source>
</evidence>
<feature type="non-terminal residue" evidence="2">
    <location>
        <position position="349"/>
    </location>
</feature>
<dbReference type="Proteomes" id="UP000030108">
    <property type="component" value="Unassembled WGS sequence"/>
</dbReference>
<comment type="caution">
    <text evidence="2">The sequence shown here is derived from an EMBL/GenBank/DDBJ whole genome shotgun (WGS) entry which is preliminary data.</text>
</comment>
<accession>X8JFM6</accession>
<dbReference type="AlphaFoldDB" id="X8JFM6"/>
<reference evidence="3" key="1">
    <citation type="journal article" date="2014" name="Genome Announc.">
        <title>Draft genome sequence of the plant-pathogenic soil fungus Rhizoctonia solani anastomosis group 3 strain Rhs1AP.</title>
        <authorList>
            <person name="Cubeta M.A."/>
            <person name="Thomas E."/>
            <person name="Dean R.A."/>
            <person name="Jabaji S."/>
            <person name="Neate S.M."/>
            <person name="Tavantzis S."/>
            <person name="Toda T."/>
            <person name="Vilgalys R."/>
            <person name="Bharathan N."/>
            <person name="Fedorova-Abrams N."/>
            <person name="Pakala S.B."/>
            <person name="Pakala S.M."/>
            <person name="Zafar N."/>
            <person name="Joardar V."/>
            <person name="Losada L."/>
            <person name="Nierman W.C."/>
        </authorList>
    </citation>
    <scope>NUCLEOTIDE SEQUENCE [LARGE SCALE GENOMIC DNA]</scope>
    <source>
        <strain evidence="3">AG-3</strain>
    </source>
</reference>
<dbReference type="EMBL" id="JATN01000318">
    <property type="protein sequence ID" value="EUC62547.1"/>
    <property type="molecule type" value="Genomic_DNA"/>
</dbReference>
<name>X8JFM6_9AGAM</name>
<protein>
    <submittedName>
        <fullName evidence="2">Uncharacterized protein</fullName>
    </submittedName>
</protein>
<feature type="compositionally biased region" description="Polar residues" evidence="1">
    <location>
        <begin position="236"/>
        <end position="248"/>
    </location>
</feature>
<evidence type="ECO:0000313" key="3">
    <source>
        <dbReference type="Proteomes" id="UP000030108"/>
    </source>
</evidence>
<organism evidence="2 3">
    <name type="scientific">Rhizoctonia solani AG-3 Rhs1AP</name>
    <dbReference type="NCBI Taxonomy" id="1086054"/>
    <lineage>
        <taxon>Eukaryota</taxon>
        <taxon>Fungi</taxon>
        <taxon>Dikarya</taxon>
        <taxon>Basidiomycota</taxon>
        <taxon>Agaricomycotina</taxon>
        <taxon>Agaricomycetes</taxon>
        <taxon>Cantharellales</taxon>
        <taxon>Ceratobasidiaceae</taxon>
        <taxon>Rhizoctonia</taxon>
    </lineage>
</organism>
<sequence>MDSEAPVSAGSPAGVDLNDPVGSITGWLNHEGRVYNTLDLEGELDFIAPSDEKPAGVKIGTLGYAPDSSAHTPFELLSETEAGSLVFLTLPHPPADQTEKRFDAGAAPSNHSAPPMARSAPLGLDLIPNLNLTRADAIDASGVTEPSSLVHVLIKTGSPSSPGTLCATFYARPVLNHTEDDAPMLLERCDNAFIPGSPVSSDGFTATQLWQYDPRTHELKPILKRESGTSGESTSPSVLNQTHSSASNVAVGETVMSQTFSSSTEETRTTTVQPVSAAQQTQSCTSSSSTPTYSSSIATPSQANIRRGTEAKEPLPQSFTAVAIVEPYTLVFAPRITSRAGTMLPDSPV</sequence>
<dbReference type="OrthoDB" id="3177310at2759"/>
<feature type="region of interest" description="Disordered" evidence="1">
    <location>
        <begin position="96"/>
        <end position="115"/>
    </location>
</feature>
<evidence type="ECO:0000256" key="1">
    <source>
        <dbReference type="SAM" id="MobiDB-lite"/>
    </source>
</evidence>
<feature type="compositionally biased region" description="Low complexity" evidence="1">
    <location>
        <begin position="276"/>
        <end position="301"/>
    </location>
</feature>
<feature type="region of interest" description="Disordered" evidence="1">
    <location>
        <begin position="225"/>
        <end position="303"/>
    </location>
</feature>